<reference evidence="2 3" key="1">
    <citation type="journal article" date="2018" name="Front. Microbiol.">
        <title>Prospects for Fungal Bioremediation of Acidic Radioactive Waste Sites: Characterization and Genome Sequence of Rhodotorula taiwanensis MD1149.</title>
        <authorList>
            <person name="Tkavc R."/>
            <person name="Matrosova V.Y."/>
            <person name="Grichenko O.E."/>
            <person name="Gostincar C."/>
            <person name="Volpe R.P."/>
            <person name="Klimenkova P."/>
            <person name="Gaidamakova E.K."/>
            <person name="Zhou C.E."/>
            <person name="Stewart B.J."/>
            <person name="Lyman M.G."/>
            <person name="Malfatti S.A."/>
            <person name="Rubinfeld B."/>
            <person name="Courtot M."/>
            <person name="Singh J."/>
            <person name="Dalgard C.L."/>
            <person name="Hamilton T."/>
            <person name="Frey K.G."/>
            <person name="Gunde-Cimerman N."/>
            <person name="Dugan L."/>
            <person name="Daly M.J."/>
        </authorList>
    </citation>
    <scope>NUCLEOTIDE SEQUENCE [LARGE SCALE GENOMIC DNA]</scope>
    <source>
        <strain evidence="2 3">MD1149</strain>
    </source>
</reference>
<dbReference type="Proteomes" id="UP000237144">
    <property type="component" value="Unassembled WGS sequence"/>
</dbReference>
<evidence type="ECO:0000256" key="1">
    <source>
        <dbReference type="SAM" id="Phobius"/>
    </source>
</evidence>
<dbReference type="PANTHER" id="PTHR34407:SF1">
    <property type="entry name" value="SGNH HYDROLASE-TYPE ESTERASE DOMAIN-CONTAINING PROTEIN"/>
    <property type="match status" value="1"/>
</dbReference>
<evidence type="ECO:0008006" key="4">
    <source>
        <dbReference type="Google" id="ProtNLM"/>
    </source>
</evidence>
<protein>
    <recommendedName>
        <fullName evidence="4">SGNH hydrolase-type esterase domain-containing protein</fullName>
    </recommendedName>
</protein>
<evidence type="ECO:0000313" key="3">
    <source>
        <dbReference type="Proteomes" id="UP000237144"/>
    </source>
</evidence>
<name>A0A2S5B9G0_9BASI</name>
<keyword evidence="3" id="KW-1185">Reference proteome</keyword>
<keyword evidence="1" id="KW-0472">Membrane</keyword>
<dbReference type="AlphaFoldDB" id="A0A2S5B9G0"/>
<keyword evidence="1" id="KW-1133">Transmembrane helix</keyword>
<gene>
    <name evidence="2" type="ORF">BMF94_3753</name>
</gene>
<dbReference type="EMBL" id="PJQD01000038">
    <property type="protein sequence ID" value="POY73415.1"/>
    <property type="molecule type" value="Genomic_DNA"/>
</dbReference>
<evidence type="ECO:0000313" key="2">
    <source>
        <dbReference type="EMBL" id="POY73415.1"/>
    </source>
</evidence>
<keyword evidence="1" id="KW-0812">Transmembrane</keyword>
<dbReference type="PANTHER" id="PTHR34407">
    <property type="entry name" value="EXPRESSED PROTEIN"/>
    <property type="match status" value="1"/>
</dbReference>
<comment type="caution">
    <text evidence="2">The sequence shown here is derived from an EMBL/GenBank/DDBJ whole genome shotgun (WGS) entry which is preliminary data.</text>
</comment>
<dbReference type="OrthoDB" id="544608at2759"/>
<dbReference type="SUPFAM" id="SSF52266">
    <property type="entry name" value="SGNH hydrolase"/>
    <property type="match status" value="1"/>
</dbReference>
<sequence>MSVLLHIQEESPTSSAQVPLLGHSGDRSSLPRRKRPAYFVRIALFSSVVIIVALAFLQPDQRSKAYSRLSALQKSTAASSSLAAAAPPYAQSCELCHVDPTNALCQYGEHNIRLSRAFEGSGYRLQRFLRKMVAGEEVQVGVLGASITQGHSVLPGEQTWQEAWFADLQKDYPNVKMHVGAVGATDSQFFSYCFSALLPVKDIDLFLVELDINNDPGLKTLKDDDALMRGLLQLPQEPAVVRISFFATIFPEQGRGTLSTLTTSQFFDIPVISIRNFLLPQVIKYRDSAEVIFGLDQWGNRDYRHVSALSHRAMADMLTLFFKKETCEAKRKELLRSVRKAPMTGPWWKEDDLGSVPEITLYESWMKPLPPRLVSPLCHSTVIPRSPLIPASHSDAFQLSEWNGKSAWISSEPGSQIRLRFTGSKVGVFVYSMAGPVTGHAAGKKVQSDKEKEEAAKEAPGMAYCWVEEPGQYERELKEEKGRSSPKDRVKAKERVEYAVNTHEPSKPASGTAFVELADGLPAGKDHILACEVSNQTTSGGHKWRLQAIASL</sequence>
<dbReference type="CDD" id="cd00229">
    <property type="entry name" value="SGNH_hydrolase"/>
    <property type="match status" value="1"/>
</dbReference>
<proteinExistence type="predicted"/>
<organism evidence="2 3">
    <name type="scientific">Rhodotorula taiwanensis</name>
    <dbReference type="NCBI Taxonomy" id="741276"/>
    <lineage>
        <taxon>Eukaryota</taxon>
        <taxon>Fungi</taxon>
        <taxon>Dikarya</taxon>
        <taxon>Basidiomycota</taxon>
        <taxon>Pucciniomycotina</taxon>
        <taxon>Microbotryomycetes</taxon>
        <taxon>Sporidiobolales</taxon>
        <taxon>Sporidiobolaceae</taxon>
        <taxon>Rhodotorula</taxon>
    </lineage>
</organism>
<accession>A0A2S5B9G0</accession>
<feature type="transmembrane region" description="Helical" evidence="1">
    <location>
        <begin position="38"/>
        <end position="57"/>
    </location>
</feature>